<feature type="chain" id="PRO_5011021586" description="Dirigent protein" evidence="4">
    <location>
        <begin position="26"/>
        <end position="178"/>
    </location>
</feature>
<dbReference type="InterPro" id="IPR004265">
    <property type="entry name" value="Dirigent"/>
</dbReference>
<reference evidence="6" key="2">
    <citation type="journal article" date="2018" name="Plant J.">
        <title>The Sorghum bicolor reference genome: improved assembly, gene annotations, a transcriptome atlas, and signatures of genome organization.</title>
        <authorList>
            <person name="McCormick R.F."/>
            <person name="Truong S.K."/>
            <person name="Sreedasyam A."/>
            <person name="Jenkins J."/>
            <person name="Shu S."/>
            <person name="Sims D."/>
            <person name="Kennedy M."/>
            <person name="Amirebrahimi M."/>
            <person name="Weers B.D."/>
            <person name="McKinley B."/>
            <person name="Mattison A."/>
            <person name="Morishige D.T."/>
            <person name="Grimwood J."/>
            <person name="Schmutz J."/>
            <person name="Mullet J.E."/>
        </authorList>
    </citation>
    <scope>NUCLEOTIDE SEQUENCE [LARGE SCALE GENOMIC DNA]</scope>
    <source>
        <strain evidence="6">cv. BTx623</strain>
    </source>
</reference>
<comment type="subcellular location">
    <subcellularLocation>
        <location evidence="4">Secreted</location>
        <location evidence="4">Extracellular space</location>
        <location evidence="4">Apoplast</location>
    </subcellularLocation>
</comment>
<keyword evidence="4" id="KW-0732">Signal</keyword>
<keyword evidence="3 4" id="KW-0964">Secreted</keyword>
<dbReference type="Pfam" id="PF03018">
    <property type="entry name" value="Dirigent"/>
    <property type="match status" value="1"/>
</dbReference>
<comment type="function">
    <text evidence="4">Dirigent proteins impart stereoselectivity on the phenoxy radical-coupling reaction, yielding optically active lignans from two molecules of coniferyl alcohol in the biosynthesis of lignans, flavonolignans, and alkaloids and thus plays a central role in plant secondary metabolism.</text>
</comment>
<dbReference type="eggNOG" id="ENOG502SRFP">
    <property type="taxonomic scope" value="Eukaryota"/>
</dbReference>
<dbReference type="PANTHER" id="PTHR21495">
    <property type="entry name" value="NUCLEOPORIN-RELATED"/>
    <property type="match status" value="1"/>
</dbReference>
<evidence type="ECO:0000256" key="4">
    <source>
        <dbReference type="RuleBase" id="RU363099"/>
    </source>
</evidence>
<proteinExistence type="inferred from homology"/>
<dbReference type="InParanoid" id="A0A1Z5RJX5"/>
<protein>
    <recommendedName>
        <fullName evidence="4">Dirigent protein</fullName>
    </recommendedName>
</protein>
<dbReference type="GO" id="GO:0048046">
    <property type="term" value="C:apoplast"/>
    <property type="evidence" value="ECO:0007669"/>
    <property type="project" value="UniProtKB-SubCell"/>
</dbReference>
<feature type="signal peptide" evidence="4">
    <location>
        <begin position="1"/>
        <end position="25"/>
    </location>
</feature>
<keyword evidence="6" id="KW-1185">Reference proteome</keyword>
<dbReference type="OMA" id="IVEYNLI"/>
<dbReference type="InterPro" id="IPR044859">
    <property type="entry name" value="Allene_oxi_cyc_Dirigent"/>
</dbReference>
<dbReference type="KEGG" id="sbi:8062635"/>
<reference evidence="5 6" key="1">
    <citation type="journal article" date="2009" name="Nature">
        <title>The Sorghum bicolor genome and the diversification of grasses.</title>
        <authorList>
            <person name="Paterson A.H."/>
            <person name="Bowers J.E."/>
            <person name="Bruggmann R."/>
            <person name="Dubchak I."/>
            <person name="Grimwood J."/>
            <person name="Gundlach H."/>
            <person name="Haberer G."/>
            <person name="Hellsten U."/>
            <person name="Mitros T."/>
            <person name="Poliakov A."/>
            <person name="Schmutz J."/>
            <person name="Spannagl M."/>
            <person name="Tang H."/>
            <person name="Wang X."/>
            <person name="Wicker T."/>
            <person name="Bharti A.K."/>
            <person name="Chapman J."/>
            <person name="Feltus F.A."/>
            <person name="Gowik U."/>
            <person name="Grigoriev I.V."/>
            <person name="Lyons E."/>
            <person name="Maher C.A."/>
            <person name="Martis M."/>
            <person name="Narechania A."/>
            <person name="Otillar R.P."/>
            <person name="Penning B.W."/>
            <person name="Salamov A.A."/>
            <person name="Wang Y."/>
            <person name="Zhang L."/>
            <person name="Carpita N.C."/>
            <person name="Freeling M."/>
            <person name="Gingle A.R."/>
            <person name="Hash C.T."/>
            <person name="Keller B."/>
            <person name="Klein P."/>
            <person name="Kresovich S."/>
            <person name="McCann M.C."/>
            <person name="Ming R."/>
            <person name="Peterson D.G."/>
            <person name="Mehboob-ur-Rahman"/>
            <person name="Ware D."/>
            <person name="Westhoff P."/>
            <person name="Mayer K.F."/>
            <person name="Messing J."/>
            <person name="Rokhsar D.S."/>
        </authorList>
    </citation>
    <scope>NUCLEOTIDE SEQUENCE [LARGE SCALE GENOMIC DNA]</scope>
    <source>
        <strain evidence="6">cv. BTx623</strain>
    </source>
</reference>
<dbReference type="OrthoDB" id="1928589at2759"/>
<dbReference type="GO" id="GO:0009699">
    <property type="term" value="P:phenylpropanoid biosynthetic process"/>
    <property type="evidence" value="ECO:0007669"/>
    <property type="project" value="UniProtKB-ARBA"/>
</dbReference>
<dbReference type="Proteomes" id="UP000000768">
    <property type="component" value="Chromosome 5"/>
</dbReference>
<evidence type="ECO:0000313" key="6">
    <source>
        <dbReference type="Proteomes" id="UP000000768"/>
    </source>
</evidence>
<comment type="subunit">
    <text evidence="2 4">Homodimer.</text>
</comment>
<comment type="similarity">
    <text evidence="1 4">Belongs to the plant dirigent protein family.</text>
</comment>
<evidence type="ECO:0000256" key="2">
    <source>
        <dbReference type="ARBA" id="ARBA00011738"/>
    </source>
</evidence>
<accession>A0A1Z5RJX5</accession>
<name>A0A1Z5RJX5_SORBI</name>
<evidence type="ECO:0000256" key="3">
    <source>
        <dbReference type="ARBA" id="ARBA00022525"/>
    </source>
</evidence>
<dbReference type="Gramene" id="OQU83676">
    <property type="protein sequence ID" value="OQU83676"/>
    <property type="gene ID" value="SORBI_3005G159100"/>
</dbReference>
<organism evidence="5 6">
    <name type="scientific">Sorghum bicolor</name>
    <name type="common">Sorghum</name>
    <name type="synonym">Sorghum vulgare</name>
    <dbReference type="NCBI Taxonomy" id="4558"/>
    <lineage>
        <taxon>Eukaryota</taxon>
        <taxon>Viridiplantae</taxon>
        <taxon>Streptophyta</taxon>
        <taxon>Embryophyta</taxon>
        <taxon>Tracheophyta</taxon>
        <taxon>Spermatophyta</taxon>
        <taxon>Magnoliopsida</taxon>
        <taxon>Liliopsida</taxon>
        <taxon>Poales</taxon>
        <taxon>Poaceae</taxon>
        <taxon>PACMAD clade</taxon>
        <taxon>Panicoideae</taxon>
        <taxon>Andropogonodae</taxon>
        <taxon>Andropogoneae</taxon>
        <taxon>Sorghinae</taxon>
        <taxon>Sorghum</taxon>
    </lineage>
</organism>
<dbReference type="STRING" id="4558.A0A1Z5RJX5"/>
<dbReference type="EMBL" id="CM000764">
    <property type="protein sequence ID" value="OQU83676.1"/>
    <property type="molecule type" value="Genomic_DNA"/>
</dbReference>
<dbReference type="Gene3D" id="2.40.480.10">
    <property type="entry name" value="Allene oxide cyclase-like"/>
    <property type="match status" value="1"/>
</dbReference>
<keyword evidence="4" id="KW-0052">Apoplast</keyword>
<gene>
    <name evidence="5" type="ORF">SORBI_3005G159100</name>
</gene>
<sequence>MAAARCPSLVLMLLLSCTCYGAASAAADGKLIHLHFYFHEVRAGAPNATVVSVVSLNNKSAGAFGDVKVLDNELREGPDPESRLIGRAQGFGVNASLDGSSYFSAIDFVFSGDDGEYSGSTVSAQGRFDPTGRRTDERSIVGGTGKLRFARGYMTSRILSSTNSYLVAVFDMYLTLAH</sequence>
<evidence type="ECO:0000313" key="5">
    <source>
        <dbReference type="EMBL" id="OQU83676.1"/>
    </source>
</evidence>
<dbReference type="PROSITE" id="PS51257">
    <property type="entry name" value="PROKAR_LIPOPROTEIN"/>
    <property type="match status" value="1"/>
</dbReference>
<dbReference type="AlphaFoldDB" id="A0A1Z5RJX5"/>
<evidence type="ECO:0000256" key="1">
    <source>
        <dbReference type="ARBA" id="ARBA00010746"/>
    </source>
</evidence>